<proteinExistence type="predicted"/>
<dbReference type="Proteomes" id="UP000036923">
    <property type="component" value="Unassembled WGS sequence"/>
</dbReference>
<protein>
    <submittedName>
        <fullName evidence="1">Uncharacterized protein</fullName>
    </submittedName>
</protein>
<sequence length="79" mass="9054">MSIIVGTELKSDLEAMYKMTGDILTRMDLENARLVDAEVMREIRLKILDMEAILQKDIFTCDYLISKGKILSSIMCDIH</sequence>
<dbReference type="STRING" id="398512.Bccel_1926"/>
<dbReference type="RefSeq" id="WP_036938143.1">
    <property type="nucleotide sequence ID" value="NZ_JQKC01000006.1"/>
</dbReference>
<evidence type="ECO:0000313" key="2">
    <source>
        <dbReference type="Proteomes" id="UP000036923"/>
    </source>
</evidence>
<organism evidence="1 2">
    <name type="scientific">Pseudobacteroides cellulosolvens ATCC 35603 = DSM 2933</name>
    <dbReference type="NCBI Taxonomy" id="398512"/>
    <lineage>
        <taxon>Bacteria</taxon>
        <taxon>Bacillati</taxon>
        <taxon>Bacillota</taxon>
        <taxon>Clostridia</taxon>
        <taxon>Eubacteriales</taxon>
        <taxon>Oscillospiraceae</taxon>
        <taxon>Pseudobacteroides</taxon>
    </lineage>
</organism>
<name>A0A0L6JLF5_9FIRM</name>
<dbReference type="EMBL" id="LGTC01000001">
    <property type="protein sequence ID" value="KNY26661.1"/>
    <property type="molecule type" value="Genomic_DNA"/>
</dbReference>
<accession>A0A0L6JLF5</accession>
<gene>
    <name evidence="1" type="ORF">Bccel_1926</name>
</gene>
<comment type="caution">
    <text evidence="1">The sequence shown here is derived from an EMBL/GenBank/DDBJ whole genome shotgun (WGS) entry which is preliminary data.</text>
</comment>
<reference evidence="2" key="1">
    <citation type="submission" date="2015-07" db="EMBL/GenBank/DDBJ databases">
        <title>Near-Complete Genome Sequence of the Cellulolytic Bacterium Bacteroides (Pseudobacteroides) cellulosolvens ATCC 35603.</title>
        <authorList>
            <person name="Dassa B."/>
            <person name="Utturkar S.M."/>
            <person name="Klingeman D.M."/>
            <person name="Hurt R.A."/>
            <person name="Keller M."/>
            <person name="Xu J."/>
            <person name="Reddy Y.H.K."/>
            <person name="Borovok I."/>
            <person name="Grinberg I.R."/>
            <person name="Lamed R."/>
            <person name="Zhivin O."/>
            <person name="Bayer E.A."/>
            <person name="Brown S.D."/>
        </authorList>
    </citation>
    <scope>NUCLEOTIDE SEQUENCE [LARGE SCALE GENOMIC DNA]</scope>
    <source>
        <strain evidence="2">DSM 2933</strain>
    </source>
</reference>
<keyword evidence="2" id="KW-1185">Reference proteome</keyword>
<dbReference type="OrthoDB" id="2087688at2"/>
<dbReference type="AlphaFoldDB" id="A0A0L6JLF5"/>
<evidence type="ECO:0000313" key="1">
    <source>
        <dbReference type="EMBL" id="KNY26661.1"/>
    </source>
</evidence>